<accession>A0A9D9H1S1</accession>
<comment type="similarity">
    <text evidence="5 18">Belongs to the CDS family.</text>
</comment>
<dbReference type="GO" id="GO:0016024">
    <property type="term" value="P:CDP-diacylglycerol biosynthetic process"/>
    <property type="evidence" value="ECO:0007669"/>
    <property type="project" value="TreeGrafter"/>
</dbReference>
<evidence type="ECO:0000256" key="3">
    <source>
        <dbReference type="ARBA" id="ARBA00005119"/>
    </source>
</evidence>
<name>A0A9D9H1S1_9BACT</name>
<keyword evidence="10 18" id="KW-0808">Transferase</keyword>
<proteinExistence type="inferred from homology"/>
<comment type="catalytic activity">
    <reaction evidence="1 18">
        <text>a 1,2-diacyl-sn-glycero-3-phosphate + CTP + H(+) = a CDP-1,2-diacyl-sn-glycerol + diphosphate</text>
        <dbReference type="Rhea" id="RHEA:16229"/>
        <dbReference type="ChEBI" id="CHEBI:15378"/>
        <dbReference type="ChEBI" id="CHEBI:33019"/>
        <dbReference type="ChEBI" id="CHEBI:37563"/>
        <dbReference type="ChEBI" id="CHEBI:58332"/>
        <dbReference type="ChEBI" id="CHEBI:58608"/>
        <dbReference type="EC" id="2.7.7.41"/>
    </reaction>
</comment>
<evidence type="ECO:0000313" key="20">
    <source>
        <dbReference type="EMBL" id="MBO8432217.1"/>
    </source>
</evidence>
<evidence type="ECO:0000256" key="7">
    <source>
        <dbReference type="ARBA" id="ARBA00019373"/>
    </source>
</evidence>
<keyword evidence="12 18" id="KW-0548">Nucleotidyltransferase</keyword>
<evidence type="ECO:0000256" key="12">
    <source>
        <dbReference type="ARBA" id="ARBA00022695"/>
    </source>
</evidence>
<dbReference type="Proteomes" id="UP000823612">
    <property type="component" value="Unassembled WGS sequence"/>
</dbReference>
<evidence type="ECO:0000256" key="5">
    <source>
        <dbReference type="ARBA" id="ARBA00010185"/>
    </source>
</evidence>
<dbReference type="EMBL" id="JADIMZ010000035">
    <property type="protein sequence ID" value="MBO8432217.1"/>
    <property type="molecule type" value="Genomic_DNA"/>
</dbReference>
<evidence type="ECO:0000256" key="4">
    <source>
        <dbReference type="ARBA" id="ARBA00005189"/>
    </source>
</evidence>
<comment type="pathway">
    <text evidence="3 18">Phospholipid metabolism; CDP-diacylglycerol biosynthesis; CDP-diacylglycerol from sn-glycerol 3-phosphate: step 3/3.</text>
</comment>
<dbReference type="Pfam" id="PF01148">
    <property type="entry name" value="CTP_transf_1"/>
    <property type="match status" value="1"/>
</dbReference>
<comment type="subcellular location">
    <subcellularLocation>
        <location evidence="2">Cell membrane</location>
        <topology evidence="2">Multi-pass membrane protein</topology>
    </subcellularLocation>
</comment>
<protein>
    <recommendedName>
        <fullName evidence="7 18">Phosphatidate cytidylyltransferase</fullName>
        <ecNumber evidence="6 18">2.7.7.41</ecNumber>
    </recommendedName>
</protein>
<dbReference type="GO" id="GO:0005886">
    <property type="term" value="C:plasma membrane"/>
    <property type="evidence" value="ECO:0007669"/>
    <property type="project" value="UniProtKB-SubCell"/>
</dbReference>
<comment type="caution">
    <text evidence="20">The sequence shown here is derived from an EMBL/GenBank/DDBJ whole genome shotgun (WGS) entry which is preliminary data.</text>
</comment>
<comment type="pathway">
    <text evidence="4">Lipid metabolism.</text>
</comment>
<keyword evidence="16" id="KW-0594">Phospholipid biosynthesis</keyword>
<keyword evidence="13 19" id="KW-1133">Transmembrane helix</keyword>
<keyword evidence="11 18" id="KW-0812">Transmembrane</keyword>
<organism evidence="20 21">
    <name type="scientific">Candidatus Pullibacteroides excrementavium</name>
    <dbReference type="NCBI Taxonomy" id="2840905"/>
    <lineage>
        <taxon>Bacteria</taxon>
        <taxon>Pseudomonadati</taxon>
        <taxon>Bacteroidota</taxon>
        <taxon>Bacteroidia</taxon>
        <taxon>Bacteroidales</taxon>
        <taxon>Candidatus Pullibacteroides</taxon>
    </lineage>
</organism>
<gene>
    <name evidence="20" type="ORF">IAB08_02835</name>
</gene>
<evidence type="ECO:0000256" key="10">
    <source>
        <dbReference type="ARBA" id="ARBA00022679"/>
    </source>
</evidence>
<evidence type="ECO:0000256" key="13">
    <source>
        <dbReference type="ARBA" id="ARBA00022989"/>
    </source>
</evidence>
<evidence type="ECO:0000256" key="17">
    <source>
        <dbReference type="ARBA" id="ARBA00023264"/>
    </source>
</evidence>
<keyword evidence="14" id="KW-0443">Lipid metabolism</keyword>
<evidence type="ECO:0000256" key="15">
    <source>
        <dbReference type="ARBA" id="ARBA00023136"/>
    </source>
</evidence>
<evidence type="ECO:0000256" key="16">
    <source>
        <dbReference type="ARBA" id="ARBA00023209"/>
    </source>
</evidence>
<dbReference type="EC" id="2.7.7.41" evidence="6 18"/>
<reference evidence="20" key="2">
    <citation type="journal article" date="2021" name="PeerJ">
        <title>Extensive microbial diversity within the chicken gut microbiome revealed by metagenomics and culture.</title>
        <authorList>
            <person name="Gilroy R."/>
            <person name="Ravi A."/>
            <person name="Getino M."/>
            <person name="Pursley I."/>
            <person name="Horton D.L."/>
            <person name="Alikhan N.F."/>
            <person name="Baker D."/>
            <person name="Gharbi K."/>
            <person name="Hall N."/>
            <person name="Watson M."/>
            <person name="Adriaenssens E.M."/>
            <person name="Foster-Nyarko E."/>
            <person name="Jarju S."/>
            <person name="Secka A."/>
            <person name="Antonio M."/>
            <person name="Oren A."/>
            <person name="Chaudhuri R.R."/>
            <person name="La Ragione R."/>
            <person name="Hildebrand F."/>
            <person name="Pallen M.J."/>
        </authorList>
    </citation>
    <scope>NUCLEOTIDE SEQUENCE</scope>
    <source>
        <strain evidence="20">2889</strain>
    </source>
</reference>
<evidence type="ECO:0000256" key="18">
    <source>
        <dbReference type="RuleBase" id="RU003938"/>
    </source>
</evidence>
<dbReference type="PANTHER" id="PTHR46382:SF1">
    <property type="entry name" value="PHOSPHATIDATE CYTIDYLYLTRANSFERASE"/>
    <property type="match status" value="1"/>
</dbReference>
<evidence type="ECO:0000256" key="14">
    <source>
        <dbReference type="ARBA" id="ARBA00023098"/>
    </source>
</evidence>
<keyword evidence="15 19" id="KW-0472">Membrane</keyword>
<evidence type="ECO:0000256" key="6">
    <source>
        <dbReference type="ARBA" id="ARBA00012487"/>
    </source>
</evidence>
<evidence type="ECO:0000256" key="9">
    <source>
        <dbReference type="ARBA" id="ARBA00022516"/>
    </source>
</evidence>
<evidence type="ECO:0000256" key="11">
    <source>
        <dbReference type="ARBA" id="ARBA00022692"/>
    </source>
</evidence>
<keyword evidence="8" id="KW-1003">Cell membrane</keyword>
<evidence type="ECO:0000313" key="21">
    <source>
        <dbReference type="Proteomes" id="UP000823612"/>
    </source>
</evidence>
<evidence type="ECO:0000256" key="2">
    <source>
        <dbReference type="ARBA" id="ARBA00004651"/>
    </source>
</evidence>
<evidence type="ECO:0000256" key="1">
    <source>
        <dbReference type="ARBA" id="ARBA00001698"/>
    </source>
</evidence>
<sequence>MLSLIKRSLTGGLVVALTIGAIYALEGICVPILFWVVMNMGLYEWQGLCNKMGYRIPCFWLFLLGNSLYLSIAGFYFEGLASALDVVWPFGFAWLGVFSMAAMFVFSVFMPEKGRWTNLWLRMGMIVAGVMYIALPLALLTWGASPARGGAPDMLMGFFVLIWSSDVFAYLFGSLLGKHKLCERLSPSKTWEGAAGGFMMALVAGLLWGIFVLEGIIPLGKWMGISVFVIFCGMLGDLVESKLKREAGVKDSGSILPGHGGILDRFDSVLIAAPVMVAFLHLVSLF</sequence>
<evidence type="ECO:0000256" key="8">
    <source>
        <dbReference type="ARBA" id="ARBA00022475"/>
    </source>
</evidence>
<evidence type="ECO:0000256" key="19">
    <source>
        <dbReference type="SAM" id="Phobius"/>
    </source>
</evidence>
<dbReference type="GO" id="GO:0004605">
    <property type="term" value="F:phosphatidate cytidylyltransferase activity"/>
    <property type="evidence" value="ECO:0007669"/>
    <property type="project" value="UniProtKB-EC"/>
</dbReference>
<dbReference type="AlphaFoldDB" id="A0A9D9H1S1"/>
<keyword evidence="17" id="KW-1208">Phospholipid metabolism</keyword>
<dbReference type="InterPro" id="IPR000374">
    <property type="entry name" value="PC_trans"/>
</dbReference>
<dbReference type="PANTHER" id="PTHR46382">
    <property type="entry name" value="PHOSPHATIDATE CYTIDYLYLTRANSFERASE"/>
    <property type="match status" value="1"/>
</dbReference>
<feature type="transmembrane region" description="Helical" evidence="19">
    <location>
        <begin position="154"/>
        <end position="173"/>
    </location>
</feature>
<feature type="transmembrane region" description="Helical" evidence="19">
    <location>
        <begin position="219"/>
        <end position="239"/>
    </location>
</feature>
<feature type="transmembrane region" description="Helical" evidence="19">
    <location>
        <begin position="89"/>
        <end position="109"/>
    </location>
</feature>
<dbReference type="PROSITE" id="PS01315">
    <property type="entry name" value="CDS"/>
    <property type="match status" value="1"/>
</dbReference>
<feature type="transmembrane region" description="Helical" evidence="19">
    <location>
        <begin position="121"/>
        <end position="142"/>
    </location>
</feature>
<feature type="transmembrane region" description="Helical" evidence="19">
    <location>
        <begin position="58"/>
        <end position="77"/>
    </location>
</feature>
<feature type="transmembrane region" description="Helical" evidence="19">
    <location>
        <begin position="194"/>
        <end position="213"/>
    </location>
</feature>
<feature type="transmembrane region" description="Helical" evidence="19">
    <location>
        <begin position="12"/>
        <end position="37"/>
    </location>
</feature>
<reference evidence="20" key="1">
    <citation type="submission" date="2020-10" db="EMBL/GenBank/DDBJ databases">
        <authorList>
            <person name="Gilroy R."/>
        </authorList>
    </citation>
    <scope>NUCLEOTIDE SEQUENCE</scope>
    <source>
        <strain evidence="20">2889</strain>
    </source>
</reference>
<keyword evidence="9" id="KW-0444">Lipid biosynthesis</keyword>